<protein>
    <recommendedName>
        <fullName evidence="9">O-antigen/teichoic acid export membrane protein</fullName>
    </recommendedName>
</protein>
<dbReference type="PANTHER" id="PTHR30250:SF11">
    <property type="entry name" value="O-ANTIGEN TRANSPORTER-RELATED"/>
    <property type="match status" value="1"/>
</dbReference>
<evidence type="ECO:0000256" key="3">
    <source>
        <dbReference type="ARBA" id="ARBA00022692"/>
    </source>
</evidence>
<evidence type="ECO:0000256" key="4">
    <source>
        <dbReference type="ARBA" id="ARBA00022989"/>
    </source>
</evidence>
<feature type="transmembrane region" description="Helical" evidence="6">
    <location>
        <begin position="349"/>
        <end position="372"/>
    </location>
</feature>
<feature type="transmembrane region" description="Helical" evidence="6">
    <location>
        <begin position="267"/>
        <end position="298"/>
    </location>
</feature>
<feature type="transmembrane region" description="Helical" evidence="6">
    <location>
        <begin position="27"/>
        <end position="49"/>
    </location>
</feature>
<proteinExistence type="predicted"/>
<feature type="transmembrane region" description="Helical" evidence="6">
    <location>
        <begin position="195"/>
        <end position="214"/>
    </location>
</feature>
<gene>
    <name evidence="7" type="ORF">GCM10010439_00890</name>
</gene>
<feature type="transmembrane region" description="Helical" evidence="6">
    <location>
        <begin position="379"/>
        <end position="399"/>
    </location>
</feature>
<evidence type="ECO:0000313" key="8">
    <source>
        <dbReference type="Proteomes" id="UP001501842"/>
    </source>
</evidence>
<comment type="caution">
    <text evidence="7">The sequence shown here is derived from an EMBL/GenBank/DDBJ whole genome shotgun (WGS) entry which is preliminary data.</text>
</comment>
<feature type="transmembrane region" description="Helical" evidence="6">
    <location>
        <begin position="310"/>
        <end position="329"/>
    </location>
</feature>
<feature type="transmembrane region" description="Helical" evidence="6">
    <location>
        <begin position="99"/>
        <end position="121"/>
    </location>
</feature>
<dbReference type="Proteomes" id="UP001501842">
    <property type="component" value="Unassembled WGS sequence"/>
</dbReference>
<dbReference type="InterPro" id="IPR050833">
    <property type="entry name" value="Poly_Biosynth_Transport"/>
</dbReference>
<keyword evidence="5 6" id="KW-0472">Membrane</keyword>
<dbReference type="EMBL" id="BAAATZ010000001">
    <property type="protein sequence ID" value="GAA2718248.1"/>
    <property type="molecule type" value="Genomic_DNA"/>
</dbReference>
<evidence type="ECO:0000313" key="7">
    <source>
        <dbReference type="EMBL" id="GAA2718248.1"/>
    </source>
</evidence>
<name>A0ABP6G7Y6_9ACTN</name>
<comment type="subcellular location">
    <subcellularLocation>
        <location evidence="1">Cell membrane</location>
        <topology evidence="1">Multi-pass membrane protein</topology>
    </subcellularLocation>
</comment>
<reference evidence="8" key="1">
    <citation type="journal article" date="2019" name="Int. J. Syst. Evol. Microbiol.">
        <title>The Global Catalogue of Microorganisms (GCM) 10K type strain sequencing project: providing services to taxonomists for standard genome sequencing and annotation.</title>
        <authorList>
            <consortium name="The Broad Institute Genomics Platform"/>
            <consortium name="The Broad Institute Genome Sequencing Center for Infectious Disease"/>
            <person name="Wu L."/>
            <person name="Ma J."/>
        </authorList>
    </citation>
    <scope>NUCLEOTIDE SEQUENCE [LARGE SCALE GENOMIC DNA]</scope>
    <source>
        <strain evidence="8">JCM 8201</strain>
    </source>
</reference>
<evidence type="ECO:0000256" key="2">
    <source>
        <dbReference type="ARBA" id="ARBA00022475"/>
    </source>
</evidence>
<dbReference type="RefSeq" id="WP_344448010.1">
    <property type="nucleotide sequence ID" value="NZ_BAAATZ010000001.1"/>
</dbReference>
<keyword evidence="3 6" id="KW-0812">Transmembrane</keyword>
<evidence type="ECO:0000256" key="6">
    <source>
        <dbReference type="SAM" id="Phobius"/>
    </source>
</evidence>
<feature type="transmembrane region" description="Helical" evidence="6">
    <location>
        <begin position="165"/>
        <end position="189"/>
    </location>
</feature>
<feature type="transmembrane region" description="Helical" evidence="6">
    <location>
        <begin position="405"/>
        <end position="424"/>
    </location>
</feature>
<feature type="transmembrane region" description="Helical" evidence="6">
    <location>
        <begin position="133"/>
        <end position="153"/>
    </location>
</feature>
<feature type="transmembrane region" description="Helical" evidence="6">
    <location>
        <begin position="55"/>
        <end position="78"/>
    </location>
</feature>
<keyword evidence="8" id="KW-1185">Reference proteome</keyword>
<evidence type="ECO:0000256" key="5">
    <source>
        <dbReference type="ARBA" id="ARBA00023136"/>
    </source>
</evidence>
<keyword evidence="2" id="KW-1003">Cell membrane</keyword>
<organism evidence="7 8">
    <name type="scientific">Actinocorallia aurantiaca</name>
    <dbReference type="NCBI Taxonomy" id="46204"/>
    <lineage>
        <taxon>Bacteria</taxon>
        <taxon>Bacillati</taxon>
        <taxon>Actinomycetota</taxon>
        <taxon>Actinomycetes</taxon>
        <taxon>Streptosporangiales</taxon>
        <taxon>Thermomonosporaceae</taxon>
        <taxon>Actinocorallia</taxon>
    </lineage>
</organism>
<sequence length="434" mass="43450">MATPSGASAVTAPAVVPVPLQTVRTGAVTMAAGLVLLGLSGGVYLAVSARAVGPVAFASLSTLWTLVYTFGIGAFLPFEQELGRAFAARSARGAGTGPLVGKVALASAGVLALLLAAGLLLSPLLASGLFSGGWTPLGVLALALAVMAAGYVTRGIYAGSTRFGWYSAQLGVEGVVRMAVCAVLLGLGVHTVGPYLWLLALAPLAALPLTLPGLRGALRPGPPASWSELSANLGWLLLAGTAAQAVANAALVVLQPLSGRDGTAGRFLAAFVIARIPLFLFQGVQAVLLPGLSAALAAGDHAAFRAKLRGVLAATGAVALGGVLAAAALGPVAVRLAFGDGFDLGRGHLVVLAAATGLYMLAQVFQAGLVALRRHRDNALCWSAAFGVFAAVCLVPLPALARVEAALTLSCAAAAVLLAARLLTRRENLTDGEK</sequence>
<feature type="transmembrane region" description="Helical" evidence="6">
    <location>
        <begin position="235"/>
        <end position="255"/>
    </location>
</feature>
<accession>A0ABP6G7Y6</accession>
<keyword evidence="4 6" id="KW-1133">Transmembrane helix</keyword>
<dbReference type="PANTHER" id="PTHR30250">
    <property type="entry name" value="PST FAMILY PREDICTED COLANIC ACID TRANSPORTER"/>
    <property type="match status" value="1"/>
</dbReference>
<evidence type="ECO:0008006" key="9">
    <source>
        <dbReference type="Google" id="ProtNLM"/>
    </source>
</evidence>
<evidence type="ECO:0000256" key="1">
    <source>
        <dbReference type="ARBA" id="ARBA00004651"/>
    </source>
</evidence>